<keyword evidence="3" id="KW-1185">Reference proteome</keyword>
<dbReference type="RefSeq" id="WP_202957977.1">
    <property type="nucleotide sequence ID" value="NZ_JAPCID010000063.1"/>
</dbReference>
<gene>
    <name evidence="2" type="ORF">OJ962_29685</name>
</gene>
<comment type="caution">
    <text evidence="2">The sequence shown here is derived from an EMBL/GenBank/DDBJ whole genome shotgun (WGS) entry which is preliminary data.</text>
</comment>
<name>A0ABT4RTX9_9ACTN</name>
<dbReference type="Pfam" id="PF20341">
    <property type="entry name" value="DUF6636"/>
    <property type="match status" value="1"/>
</dbReference>
<feature type="signal peptide" evidence="1">
    <location>
        <begin position="1"/>
        <end position="20"/>
    </location>
</feature>
<dbReference type="InterPro" id="IPR046576">
    <property type="entry name" value="DUF6636"/>
</dbReference>
<sequence>MRLLVLTAALFAALTGAAHGAYFKTPSGNIVCDGSSSRVECEIKSGLRPKPAKRDCGGAGAYSDTRVALTRSGRATPIVCAGDVGPAASERSAKVLRYGQSRTFGRLRCTSTEKGLTCRNGSHGFFLSRGSWRSF</sequence>
<reference evidence="2" key="1">
    <citation type="submission" date="2022-10" db="EMBL/GenBank/DDBJ databases">
        <title>The WGS of Solirubrobacter sp. CPCC 204708.</title>
        <authorList>
            <person name="Jiang Z."/>
        </authorList>
    </citation>
    <scope>NUCLEOTIDE SEQUENCE</scope>
    <source>
        <strain evidence="2">CPCC 204708</strain>
    </source>
</reference>
<accession>A0ABT4RTX9</accession>
<keyword evidence="1" id="KW-0732">Signal</keyword>
<feature type="chain" id="PRO_5045682290" description="Secreted protein" evidence="1">
    <location>
        <begin position="21"/>
        <end position="135"/>
    </location>
</feature>
<evidence type="ECO:0000313" key="2">
    <source>
        <dbReference type="EMBL" id="MDA0141700.1"/>
    </source>
</evidence>
<evidence type="ECO:0000313" key="3">
    <source>
        <dbReference type="Proteomes" id="UP001147700"/>
    </source>
</evidence>
<organism evidence="2 3">
    <name type="scientific">Solirubrobacter deserti</name>
    <dbReference type="NCBI Taxonomy" id="2282478"/>
    <lineage>
        <taxon>Bacteria</taxon>
        <taxon>Bacillati</taxon>
        <taxon>Actinomycetota</taxon>
        <taxon>Thermoleophilia</taxon>
        <taxon>Solirubrobacterales</taxon>
        <taxon>Solirubrobacteraceae</taxon>
        <taxon>Solirubrobacter</taxon>
    </lineage>
</organism>
<protein>
    <recommendedName>
        <fullName evidence="4">Secreted protein</fullName>
    </recommendedName>
</protein>
<dbReference type="Proteomes" id="UP001147700">
    <property type="component" value="Unassembled WGS sequence"/>
</dbReference>
<dbReference type="EMBL" id="JAPCID010000063">
    <property type="protein sequence ID" value="MDA0141700.1"/>
    <property type="molecule type" value="Genomic_DNA"/>
</dbReference>
<evidence type="ECO:0000256" key="1">
    <source>
        <dbReference type="SAM" id="SignalP"/>
    </source>
</evidence>
<evidence type="ECO:0008006" key="4">
    <source>
        <dbReference type="Google" id="ProtNLM"/>
    </source>
</evidence>
<proteinExistence type="predicted"/>